<evidence type="ECO:0000313" key="12">
    <source>
        <dbReference type="EMBL" id="MCW9711587.1"/>
    </source>
</evidence>
<dbReference type="EC" id="2.8.1.7" evidence="3"/>
<evidence type="ECO:0000256" key="8">
    <source>
        <dbReference type="ARBA" id="ARBA00023014"/>
    </source>
</evidence>
<dbReference type="Pfam" id="PF00266">
    <property type="entry name" value="Aminotran_5"/>
    <property type="match status" value="1"/>
</dbReference>
<evidence type="ECO:0000256" key="2">
    <source>
        <dbReference type="ARBA" id="ARBA00006490"/>
    </source>
</evidence>
<dbReference type="PIRSF" id="PIRSF005572">
    <property type="entry name" value="NifS"/>
    <property type="match status" value="1"/>
</dbReference>
<keyword evidence="6" id="KW-0663">Pyridoxal phosphate</keyword>
<keyword evidence="13" id="KW-1185">Reference proteome</keyword>
<dbReference type="InterPro" id="IPR015421">
    <property type="entry name" value="PyrdxlP-dep_Trfase_major"/>
</dbReference>
<comment type="caution">
    <text evidence="12">The sequence shown here is derived from an EMBL/GenBank/DDBJ whole genome shotgun (WGS) entry which is preliminary data.</text>
</comment>
<evidence type="ECO:0000256" key="10">
    <source>
        <dbReference type="RuleBase" id="RU004504"/>
    </source>
</evidence>
<dbReference type="Gene3D" id="1.10.260.50">
    <property type="match status" value="1"/>
</dbReference>
<dbReference type="InterPro" id="IPR015424">
    <property type="entry name" value="PyrdxlP-dep_Trfase"/>
</dbReference>
<comment type="catalytic activity">
    <reaction evidence="9">
        <text>(sulfur carrier)-H + L-cysteine = (sulfur carrier)-SH + L-alanine</text>
        <dbReference type="Rhea" id="RHEA:43892"/>
        <dbReference type="Rhea" id="RHEA-COMP:14737"/>
        <dbReference type="Rhea" id="RHEA-COMP:14739"/>
        <dbReference type="ChEBI" id="CHEBI:29917"/>
        <dbReference type="ChEBI" id="CHEBI:35235"/>
        <dbReference type="ChEBI" id="CHEBI:57972"/>
        <dbReference type="ChEBI" id="CHEBI:64428"/>
        <dbReference type="EC" id="2.8.1.7"/>
    </reaction>
</comment>
<organism evidence="12 13">
    <name type="scientific">Fodinibius salicampi</name>
    <dbReference type="NCBI Taxonomy" id="1920655"/>
    <lineage>
        <taxon>Bacteria</taxon>
        <taxon>Pseudomonadati</taxon>
        <taxon>Balneolota</taxon>
        <taxon>Balneolia</taxon>
        <taxon>Balneolales</taxon>
        <taxon>Balneolaceae</taxon>
        <taxon>Fodinibius</taxon>
    </lineage>
</organism>
<protein>
    <recommendedName>
        <fullName evidence="3">cysteine desulfurase</fullName>
        <ecNumber evidence="3">2.8.1.7</ecNumber>
    </recommendedName>
</protein>
<comment type="similarity">
    <text evidence="2">Belongs to the class-V pyridoxal-phosphate-dependent aminotransferase family. NifS/IscS subfamily.</text>
</comment>
<dbReference type="Gene3D" id="3.90.1150.10">
    <property type="entry name" value="Aspartate Aminotransferase, domain 1"/>
    <property type="match status" value="1"/>
</dbReference>
<dbReference type="Gene3D" id="3.40.640.10">
    <property type="entry name" value="Type I PLP-dependent aspartate aminotransferase-like (Major domain)"/>
    <property type="match status" value="1"/>
</dbReference>
<dbReference type="NCBIfam" id="NF002806">
    <property type="entry name" value="PRK02948.1"/>
    <property type="match status" value="1"/>
</dbReference>
<evidence type="ECO:0000256" key="1">
    <source>
        <dbReference type="ARBA" id="ARBA00001933"/>
    </source>
</evidence>
<dbReference type="PANTHER" id="PTHR11601">
    <property type="entry name" value="CYSTEINE DESULFURYLASE FAMILY MEMBER"/>
    <property type="match status" value="1"/>
</dbReference>
<evidence type="ECO:0000256" key="5">
    <source>
        <dbReference type="ARBA" id="ARBA00022723"/>
    </source>
</evidence>
<evidence type="ECO:0000256" key="3">
    <source>
        <dbReference type="ARBA" id="ARBA00012239"/>
    </source>
</evidence>
<keyword evidence="5" id="KW-0479">Metal-binding</keyword>
<dbReference type="RefSeq" id="WP_265786928.1">
    <property type="nucleotide sequence ID" value="NZ_BAABRS010000001.1"/>
</dbReference>
<evidence type="ECO:0000256" key="4">
    <source>
        <dbReference type="ARBA" id="ARBA00022679"/>
    </source>
</evidence>
<dbReference type="PROSITE" id="PS00595">
    <property type="entry name" value="AA_TRANSFER_CLASS_5"/>
    <property type="match status" value="1"/>
</dbReference>
<dbReference type="PANTHER" id="PTHR11601:SF34">
    <property type="entry name" value="CYSTEINE DESULFURASE"/>
    <property type="match status" value="1"/>
</dbReference>
<comment type="cofactor">
    <cofactor evidence="1 10">
        <name>pyridoxal 5'-phosphate</name>
        <dbReference type="ChEBI" id="CHEBI:597326"/>
    </cofactor>
</comment>
<keyword evidence="4" id="KW-0808">Transferase</keyword>
<gene>
    <name evidence="12" type="ORF">LQ318_01610</name>
</gene>
<dbReference type="EMBL" id="JAJNDC010000001">
    <property type="protein sequence ID" value="MCW9711587.1"/>
    <property type="molecule type" value="Genomic_DNA"/>
</dbReference>
<accession>A0ABT3PUR6</accession>
<dbReference type="InterPro" id="IPR020578">
    <property type="entry name" value="Aminotrans_V_PyrdxlP_BS"/>
</dbReference>
<evidence type="ECO:0000256" key="9">
    <source>
        <dbReference type="ARBA" id="ARBA00050776"/>
    </source>
</evidence>
<keyword evidence="7" id="KW-0408">Iron</keyword>
<reference evidence="12 13" key="1">
    <citation type="submission" date="2021-11" db="EMBL/GenBank/DDBJ databases">
        <title>Aliifidinibius sp. nov., a new bacterium isolated from saline soil.</title>
        <authorList>
            <person name="Galisteo C."/>
            <person name="De La Haba R."/>
            <person name="Sanchez-Porro C."/>
            <person name="Ventosa A."/>
        </authorList>
    </citation>
    <scope>NUCLEOTIDE SEQUENCE [LARGE SCALE GENOMIC DNA]</scope>
    <source>
        <strain evidence="12 13">KACC 190600</strain>
    </source>
</reference>
<keyword evidence="8" id="KW-0411">Iron-sulfur</keyword>
<dbReference type="InterPro" id="IPR000192">
    <property type="entry name" value="Aminotrans_V_dom"/>
</dbReference>
<dbReference type="InterPro" id="IPR016454">
    <property type="entry name" value="Cysteine_dSase"/>
</dbReference>
<feature type="domain" description="Aminotransferase class V" evidence="11">
    <location>
        <begin position="4"/>
        <end position="369"/>
    </location>
</feature>
<sequence length="387" mass="42161">MKTVYFDHAATTPLDERVLEAMKPYLTEHFGNANSAHQMGNQAKVAVEDARETIADIIGAEPAEIIFTSGGTESDNSAIKGVVKATGKSEVVTSPLEHHAVLHTAEALKQDGGRPVYVEPNPDGTVNPQKVADAITENTALVSLMHVNNEIGSINPLKEISEVCREHNIPFHSDTVQSIGKIPVNVDELGLDFLSMSAHKIYGPKGIGVLYMRHATPWLPWMHGGSQERRRRGGTLNVPGIVGLAKALELAVEEMDQHARHFKKLRSRLVSGLDKKFGDRYQINCNKEKCAPHIVNLSFTDTGEQFDGEMLLLNLDVEGICVSNGSACTSGTIEPSHVLDNIGLDNKVANSSIRISMGKDNTEDDIDYLLEKLEIVINRMASKAPTS</sequence>
<dbReference type="InterPro" id="IPR015422">
    <property type="entry name" value="PyrdxlP-dep_Trfase_small"/>
</dbReference>
<dbReference type="SUPFAM" id="SSF53383">
    <property type="entry name" value="PLP-dependent transferases"/>
    <property type="match status" value="1"/>
</dbReference>
<evidence type="ECO:0000256" key="6">
    <source>
        <dbReference type="ARBA" id="ARBA00022898"/>
    </source>
</evidence>
<proteinExistence type="inferred from homology"/>
<evidence type="ECO:0000259" key="11">
    <source>
        <dbReference type="Pfam" id="PF00266"/>
    </source>
</evidence>
<name>A0ABT3PUR6_9BACT</name>
<evidence type="ECO:0000313" key="13">
    <source>
        <dbReference type="Proteomes" id="UP001207337"/>
    </source>
</evidence>
<evidence type="ECO:0000256" key="7">
    <source>
        <dbReference type="ARBA" id="ARBA00023004"/>
    </source>
</evidence>
<dbReference type="Proteomes" id="UP001207337">
    <property type="component" value="Unassembled WGS sequence"/>
</dbReference>